<feature type="transmembrane region" description="Helical" evidence="1">
    <location>
        <begin position="279"/>
        <end position="296"/>
    </location>
</feature>
<protein>
    <recommendedName>
        <fullName evidence="4">Phosphate/sulfate permease</fullName>
    </recommendedName>
</protein>
<feature type="transmembrane region" description="Helical" evidence="1">
    <location>
        <begin position="153"/>
        <end position="172"/>
    </location>
</feature>
<evidence type="ECO:0000313" key="3">
    <source>
        <dbReference type="Proteomes" id="UP001207918"/>
    </source>
</evidence>
<sequence length="375" mass="41730">MANNRNSESVRSFFANLIPLRFYASLREERVFLALIGFFFIVAGITFPYAEIAKWVGFALAGYSAIANDSIQTIGTFIASNENKRWWVLWLFIGGIFLATVFASWYMYDGDVSNQRLAAKGFADAPQSFSFLQIAAPIFLLLLTRMRMPVSTTFLLLSCFSASASAIGKVLVKSLSGYFVAFLAAIIVWVVISKIIKKYFVGKPHKAWTVFQWITSGTLWSVWVMQDAANIAVYLPRSLSLAQFLGFALYIFFGLGILFYMKGDKIQKVVTEKSDVRDIRSASIIDFVYAIILYFFKIQSNIPMSTTWVFIGLLAGREIAMSFTDARGKGKPLGTSLKLVGKDAGYALFGLAVSIALAIAINPDISTDMFHYIFG</sequence>
<gene>
    <name evidence="2" type="ORF">J6I44_13060</name>
</gene>
<dbReference type="EMBL" id="JAGGJA010000008">
    <property type="protein sequence ID" value="MCW9707791.1"/>
    <property type="molecule type" value="Genomic_DNA"/>
</dbReference>
<keyword evidence="3" id="KW-1185">Reference proteome</keyword>
<keyword evidence="1" id="KW-0812">Transmembrane</keyword>
<evidence type="ECO:0000256" key="1">
    <source>
        <dbReference type="SAM" id="Phobius"/>
    </source>
</evidence>
<feature type="transmembrane region" description="Helical" evidence="1">
    <location>
        <begin position="238"/>
        <end position="259"/>
    </location>
</feature>
<feature type="transmembrane region" description="Helical" evidence="1">
    <location>
        <begin position="208"/>
        <end position="226"/>
    </location>
</feature>
<reference evidence="2 3" key="1">
    <citation type="submission" date="2021-03" db="EMBL/GenBank/DDBJ databases">
        <title>Aliifodinibius sp. nov., a new bacterium isolated from saline soil.</title>
        <authorList>
            <person name="Galisteo C."/>
            <person name="De La Haba R."/>
            <person name="Sanchez-Porro C."/>
            <person name="Ventosa A."/>
        </authorList>
    </citation>
    <scope>NUCLEOTIDE SEQUENCE [LARGE SCALE GENOMIC DNA]</scope>
    <source>
        <strain evidence="2 3">1BSP15-2V2</strain>
    </source>
</reference>
<evidence type="ECO:0008006" key="4">
    <source>
        <dbReference type="Google" id="ProtNLM"/>
    </source>
</evidence>
<feature type="transmembrane region" description="Helical" evidence="1">
    <location>
        <begin position="86"/>
        <end position="108"/>
    </location>
</feature>
<evidence type="ECO:0000313" key="2">
    <source>
        <dbReference type="EMBL" id="MCW9707791.1"/>
    </source>
</evidence>
<comment type="caution">
    <text evidence="2">The sequence shown here is derived from an EMBL/GenBank/DDBJ whole genome shotgun (WGS) entry which is preliminary data.</text>
</comment>
<feature type="transmembrane region" description="Helical" evidence="1">
    <location>
        <begin position="344"/>
        <end position="361"/>
    </location>
</feature>
<keyword evidence="1" id="KW-0472">Membrane</keyword>
<feature type="transmembrane region" description="Helical" evidence="1">
    <location>
        <begin position="178"/>
        <end position="196"/>
    </location>
</feature>
<feature type="transmembrane region" description="Helical" evidence="1">
    <location>
        <begin position="128"/>
        <end position="146"/>
    </location>
</feature>
<name>A0ABT3PPL5_9BACT</name>
<organism evidence="2 3">
    <name type="scientific">Fodinibius salsisoli</name>
    <dbReference type="NCBI Taxonomy" id="2820877"/>
    <lineage>
        <taxon>Bacteria</taxon>
        <taxon>Pseudomonadati</taxon>
        <taxon>Balneolota</taxon>
        <taxon>Balneolia</taxon>
        <taxon>Balneolales</taxon>
        <taxon>Balneolaceae</taxon>
        <taxon>Fodinibius</taxon>
    </lineage>
</organism>
<feature type="transmembrane region" description="Helical" evidence="1">
    <location>
        <begin position="31"/>
        <end position="50"/>
    </location>
</feature>
<keyword evidence="1" id="KW-1133">Transmembrane helix</keyword>
<proteinExistence type="predicted"/>
<feature type="transmembrane region" description="Helical" evidence="1">
    <location>
        <begin position="56"/>
        <end position="79"/>
    </location>
</feature>
<dbReference type="RefSeq" id="WP_265766581.1">
    <property type="nucleotide sequence ID" value="NZ_JAGGJA010000008.1"/>
</dbReference>
<accession>A0ABT3PPL5</accession>
<dbReference type="Proteomes" id="UP001207918">
    <property type="component" value="Unassembled WGS sequence"/>
</dbReference>